<keyword evidence="1" id="KW-0472">Membrane</keyword>
<evidence type="ECO:0000256" key="1">
    <source>
        <dbReference type="SAM" id="Phobius"/>
    </source>
</evidence>
<accession>A0ABY7AHU8</accession>
<evidence type="ECO:0000313" key="3">
    <source>
        <dbReference type="Proteomes" id="UP001163726"/>
    </source>
</evidence>
<feature type="transmembrane region" description="Helical" evidence="1">
    <location>
        <begin position="101"/>
        <end position="118"/>
    </location>
</feature>
<evidence type="ECO:0000313" key="2">
    <source>
        <dbReference type="EMBL" id="WAJ69089.1"/>
    </source>
</evidence>
<dbReference type="Pfam" id="PF13398">
    <property type="entry name" value="Peptidase_M50B"/>
    <property type="match status" value="1"/>
</dbReference>
<dbReference type="RefSeq" id="WP_268073253.1">
    <property type="nucleotide sequence ID" value="NZ_CP109965.1"/>
</dbReference>
<sequence length="215" mass="24087">MNIRVQFLLLIGLALALEFVPFIRIPLKWIETYFHEISHGLVALATGGNILSIQLHINGSGLCTSQGGWAILISLAGYLGAVFWGWLIIGIARKGHQKAKIFSLMTLVLFIVSLIFWARDLVTILILLCLIVINLLMLRKLDHKWLKVSLMFVGISVILNAIKSPWYLMDGRAVGDGANLARLTFIPEIVWIFLWVAVGCIGLYSSWRGLYANRK</sequence>
<feature type="transmembrane region" description="Helical" evidence="1">
    <location>
        <begin position="69"/>
        <end position="89"/>
    </location>
</feature>
<keyword evidence="3" id="KW-1185">Reference proteome</keyword>
<protein>
    <submittedName>
        <fullName evidence="2">M50 family metallopeptidase</fullName>
    </submittedName>
</protein>
<dbReference type="PANTHER" id="PTHR33979">
    <property type="entry name" value="OS02G0221600 PROTEIN"/>
    <property type="match status" value="1"/>
</dbReference>
<keyword evidence="1" id="KW-1133">Transmembrane helix</keyword>
<dbReference type="InterPro" id="IPR049500">
    <property type="entry name" value="Peptidase_M50B-like"/>
</dbReference>
<name>A0ABY7AHU8_9ALTE</name>
<dbReference type="PANTHER" id="PTHR33979:SF2">
    <property type="entry name" value="PEPTIDASE M50B-LIKE-DOMAIN-CONTAINING PROTEIN"/>
    <property type="match status" value="1"/>
</dbReference>
<dbReference type="Proteomes" id="UP001163726">
    <property type="component" value="Chromosome"/>
</dbReference>
<feature type="transmembrane region" description="Helical" evidence="1">
    <location>
        <begin position="148"/>
        <end position="169"/>
    </location>
</feature>
<keyword evidence="1" id="KW-0812">Transmembrane</keyword>
<gene>
    <name evidence="2" type="ORF">OLW01_07745</name>
</gene>
<feature type="transmembrane region" description="Helical" evidence="1">
    <location>
        <begin position="189"/>
        <end position="207"/>
    </location>
</feature>
<feature type="transmembrane region" description="Helical" evidence="1">
    <location>
        <begin position="6"/>
        <end position="25"/>
    </location>
</feature>
<dbReference type="EMBL" id="CP109965">
    <property type="protein sequence ID" value="WAJ69089.1"/>
    <property type="molecule type" value="Genomic_DNA"/>
</dbReference>
<reference evidence="2" key="1">
    <citation type="submission" date="2022-10" db="EMBL/GenBank/DDBJ databases">
        <title>Catenovulum adriacola sp. nov. isolated in the Harbour of Susak.</title>
        <authorList>
            <person name="Schoch T."/>
            <person name="Reich S.J."/>
            <person name="Stoeferle S."/>
            <person name="Flaiz M."/>
            <person name="Kazda M."/>
            <person name="Riedel C.U."/>
            <person name="Duerre P."/>
        </authorList>
    </citation>
    <scope>NUCLEOTIDE SEQUENCE</scope>
    <source>
        <strain evidence="2">TS8</strain>
    </source>
</reference>
<proteinExistence type="predicted"/>
<feature type="transmembrane region" description="Helical" evidence="1">
    <location>
        <begin position="124"/>
        <end position="141"/>
    </location>
</feature>
<organism evidence="2 3">
    <name type="scientific">Catenovulum adriaticum</name>
    <dbReference type="NCBI Taxonomy" id="2984846"/>
    <lineage>
        <taxon>Bacteria</taxon>
        <taxon>Pseudomonadati</taxon>
        <taxon>Pseudomonadota</taxon>
        <taxon>Gammaproteobacteria</taxon>
        <taxon>Alteromonadales</taxon>
        <taxon>Alteromonadaceae</taxon>
        <taxon>Catenovulum</taxon>
    </lineage>
</organism>